<proteinExistence type="predicted"/>
<reference evidence="1" key="1">
    <citation type="journal article" date="2021" name="Proc. Natl. Acad. Sci. U.S.A.">
        <title>A Catalog of Tens of Thousands of Viruses from Human Metagenomes Reveals Hidden Associations with Chronic Diseases.</title>
        <authorList>
            <person name="Tisza M.J."/>
            <person name="Buck C.B."/>
        </authorList>
    </citation>
    <scope>NUCLEOTIDE SEQUENCE</scope>
    <source>
        <strain evidence="1">CtGDt6</strain>
    </source>
</reference>
<dbReference type="EMBL" id="BK016032">
    <property type="protein sequence ID" value="DAF90583.1"/>
    <property type="molecule type" value="Genomic_DNA"/>
</dbReference>
<evidence type="ECO:0000313" key="1">
    <source>
        <dbReference type="EMBL" id="DAF90583.1"/>
    </source>
</evidence>
<sequence>MRKPYVINSDGEFKTLQDCVEQMALGIADDVKNGEKTEKIQGECKILDSLTNALNAIKL</sequence>
<organism evidence="1">
    <name type="scientific">Siphoviridae sp. ctGDt6</name>
    <dbReference type="NCBI Taxonomy" id="2825408"/>
    <lineage>
        <taxon>Viruses</taxon>
        <taxon>Duplodnaviria</taxon>
        <taxon>Heunggongvirae</taxon>
        <taxon>Uroviricota</taxon>
        <taxon>Caudoviricetes</taxon>
    </lineage>
</organism>
<protein>
    <submittedName>
        <fullName evidence="1">Uncharacterized protein</fullName>
    </submittedName>
</protein>
<accession>A0A8S5U7Y6</accession>
<name>A0A8S5U7Y6_9CAUD</name>